<dbReference type="InterPro" id="IPR036397">
    <property type="entry name" value="RNaseH_sf"/>
</dbReference>
<evidence type="ECO:0000256" key="4">
    <source>
        <dbReference type="ARBA" id="ARBA00022884"/>
    </source>
</evidence>
<dbReference type="OrthoDB" id="445936at2759"/>
<evidence type="ECO:0000256" key="2">
    <source>
        <dbReference type="ARBA" id="ARBA00022473"/>
    </source>
</evidence>
<gene>
    <name evidence="10" type="ORF">Ocin01_02985</name>
</gene>
<dbReference type="PANTHER" id="PTHR22891">
    <property type="entry name" value="EUKARYOTIC TRANSLATION INITIATION FACTOR 2C"/>
    <property type="match status" value="1"/>
</dbReference>
<dbReference type="Pfam" id="PF02170">
    <property type="entry name" value="PAZ"/>
    <property type="match status" value="1"/>
</dbReference>
<dbReference type="PROSITE" id="PS50822">
    <property type="entry name" value="PIWI"/>
    <property type="match status" value="1"/>
</dbReference>
<dbReference type="PROSITE" id="PS50821">
    <property type="entry name" value="PAZ"/>
    <property type="match status" value="1"/>
</dbReference>
<feature type="region of interest" description="Disordered" evidence="7">
    <location>
        <begin position="1"/>
        <end position="139"/>
    </location>
</feature>
<dbReference type="GO" id="GO:0034587">
    <property type="term" value="P:piRNA processing"/>
    <property type="evidence" value="ECO:0007669"/>
    <property type="project" value="UniProtKB-ARBA"/>
</dbReference>
<feature type="compositionally biased region" description="Basic and acidic residues" evidence="7">
    <location>
        <begin position="74"/>
        <end position="102"/>
    </location>
</feature>
<dbReference type="SMART" id="SM00949">
    <property type="entry name" value="PAZ"/>
    <property type="match status" value="1"/>
</dbReference>
<sequence>MRDGAVKRPRQEEDSGGGLHERRSGSSQRGRKDVEGNGHREPALTSDRGRENDRRQRDNGRGDEGGSFYRRSKRDNSRGRDERCDRDASGGHRERSHNDIRPSIHQGGRGIGRGGRGRGSGTCRGGGRAAQKKNDREEFDLVVSRPQTEEGQAMSKQAVLGNALPVNLQANYFQVARRPKWGVFHYRVDFKPDETDTKIKKMLLRQHIETLPANIFDGSSLYSTTRKMMLYSKQENTDDMVELSIRLVAEVAATDCMYLQLLNILVRKCLEAMGLDEINRNFYDSNQAIKLEAHHLQLWPGYKTSIRNHENSILLGVELTHKVLRLDSCLQVINDIQRRCYDRSRVRNELVGSIVMTVYNRQTYQVDDIKWDSSPTQSFDFQGKQITFMDYFKTKYNINISDPRQPLLVSRPKKKDFHRGTRQPILLIPELCQMTGLSEEMRSNYQLMKSLAVHTQVEPAARVAKLNDFMNRLQTDPKIVEELLRWGLKFRNRLVDLPGRVVPSESIKLGDGKVECPNTKYEWTNAFRDKPMYSSIPLKTWVVIMPGIAAAGVDKLIKTMQHVAAPLKFVISTPVAFHRIGSSHPNEYARAVDDVMNKYKDSIQLLFVILPKIATDTYAAIKKRATLEFGIPSQCFVTGKPQIEKNLSSVCTKLVVQMNAKIGGVPWTVHNPMQKLMVVGFDLYHCGKRKGASVGAMAASTCDSLAKYYSTASYLPNKDALSDKVGVDFAKCLHAYQIINKVLPSRIIMYRDGVGDGQLKYVFETELRAIRETIKSIYKSSAQPEPKFTFIVVTKKINTRLFASQNNGRPINPRPGTVVDDVITLPERYDFYLVSQSSPLGCAAPVSYNVLYDTQGLDPNKLQRFTYKLCHMYFNWSSTITVPAPCQYAHKLAYLTGLSLGAPSSERLANSLHFL</sequence>
<dbReference type="InterPro" id="IPR003165">
    <property type="entry name" value="Piwi"/>
</dbReference>
<comment type="subcellular location">
    <subcellularLocation>
        <location evidence="1">Cytoplasm</location>
    </subcellularLocation>
</comment>
<dbReference type="GO" id="GO:0005737">
    <property type="term" value="C:cytoplasm"/>
    <property type="evidence" value="ECO:0007669"/>
    <property type="project" value="UniProtKB-SubCell"/>
</dbReference>
<evidence type="ECO:0000313" key="10">
    <source>
        <dbReference type="EMBL" id="ODN03707.1"/>
    </source>
</evidence>
<evidence type="ECO:0000313" key="11">
    <source>
        <dbReference type="Proteomes" id="UP000094527"/>
    </source>
</evidence>
<dbReference type="InterPro" id="IPR012337">
    <property type="entry name" value="RNaseH-like_sf"/>
</dbReference>
<dbReference type="CDD" id="cd02845">
    <property type="entry name" value="PAZ_piwi_like"/>
    <property type="match status" value="1"/>
</dbReference>
<dbReference type="Proteomes" id="UP000094527">
    <property type="component" value="Unassembled WGS sequence"/>
</dbReference>
<feature type="compositionally biased region" description="Gly residues" evidence="7">
    <location>
        <begin position="107"/>
        <end position="128"/>
    </location>
</feature>
<name>A0A1D2NEQ1_ORCCI</name>
<comment type="similarity">
    <text evidence="6">Belongs to the argonaute family. Piwi subfamily.</text>
</comment>
<comment type="caution">
    <text evidence="10">The sequence shown here is derived from an EMBL/GenBank/DDBJ whole genome shotgun (WGS) entry which is preliminary data.</text>
</comment>
<keyword evidence="3" id="KW-0963">Cytoplasm</keyword>
<dbReference type="GO" id="GO:0003723">
    <property type="term" value="F:RNA binding"/>
    <property type="evidence" value="ECO:0007669"/>
    <property type="project" value="UniProtKB-KW"/>
</dbReference>
<keyword evidence="5" id="KW-0943">RNA-mediated gene silencing</keyword>
<evidence type="ECO:0000256" key="3">
    <source>
        <dbReference type="ARBA" id="ARBA00022490"/>
    </source>
</evidence>
<dbReference type="Gene3D" id="3.30.420.10">
    <property type="entry name" value="Ribonuclease H-like superfamily/Ribonuclease H"/>
    <property type="match status" value="1"/>
</dbReference>
<evidence type="ECO:0000256" key="1">
    <source>
        <dbReference type="ARBA" id="ARBA00004496"/>
    </source>
</evidence>
<evidence type="ECO:0000256" key="6">
    <source>
        <dbReference type="ARBA" id="ARBA00038291"/>
    </source>
</evidence>
<dbReference type="EMBL" id="LJIJ01000066">
    <property type="protein sequence ID" value="ODN03707.1"/>
    <property type="molecule type" value="Genomic_DNA"/>
</dbReference>
<dbReference type="CDD" id="cd04658">
    <property type="entry name" value="Piwi_piwi-like_Euk"/>
    <property type="match status" value="1"/>
</dbReference>
<keyword evidence="4" id="KW-0694">RNA-binding</keyword>
<dbReference type="InterPro" id="IPR003100">
    <property type="entry name" value="PAZ_dom"/>
</dbReference>
<dbReference type="Gene3D" id="2.170.260.10">
    <property type="entry name" value="paz domain"/>
    <property type="match status" value="1"/>
</dbReference>
<accession>A0A1D2NEQ1</accession>
<protein>
    <submittedName>
        <fullName evidence="10">Protein aubergine</fullName>
    </submittedName>
</protein>
<organism evidence="10 11">
    <name type="scientific">Orchesella cincta</name>
    <name type="common">Springtail</name>
    <name type="synonym">Podura cincta</name>
    <dbReference type="NCBI Taxonomy" id="48709"/>
    <lineage>
        <taxon>Eukaryota</taxon>
        <taxon>Metazoa</taxon>
        <taxon>Ecdysozoa</taxon>
        <taxon>Arthropoda</taxon>
        <taxon>Hexapoda</taxon>
        <taxon>Collembola</taxon>
        <taxon>Entomobryomorpha</taxon>
        <taxon>Entomobryoidea</taxon>
        <taxon>Orchesellidae</taxon>
        <taxon>Orchesellinae</taxon>
        <taxon>Orchesella</taxon>
    </lineage>
</organism>
<keyword evidence="2" id="KW-0217">Developmental protein</keyword>
<dbReference type="InterPro" id="IPR036085">
    <property type="entry name" value="PAZ_dom_sf"/>
</dbReference>
<evidence type="ECO:0000259" key="8">
    <source>
        <dbReference type="PROSITE" id="PS50821"/>
    </source>
</evidence>
<feature type="compositionally biased region" description="Basic and acidic residues" evidence="7">
    <location>
        <begin position="1"/>
        <end position="64"/>
    </location>
</feature>
<evidence type="ECO:0000256" key="5">
    <source>
        <dbReference type="ARBA" id="ARBA00023158"/>
    </source>
</evidence>
<keyword evidence="11" id="KW-1185">Reference proteome</keyword>
<dbReference type="Gene3D" id="3.40.50.2300">
    <property type="match status" value="1"/>
</dbReference>
<proteinExistence type="inferred from homology"/>
<feature type="domain" description="PAZ" evidence="8">
    <location>
        <begin position="328"/>
        <end position="436"/>
    </location>
</feature>
<feature type="domain" description="Piwi" evidence="9">
    <location>
        <begin position="605"/>
        <end position="901"/>
    </location>
</feature>
<dbReference type="STRING" id="48709.A0A1D2NEQ1"/>
<dbReference type="SMART" id="SM00950">
    <property type="entry name" value="Piwi"/>
    <property type="match status" value="1"/>
</dbReference>
<evidence type="ECO:0000256" key="7">
    <source>
        <dbReference type="SAM" id="MobiDB-lite"/>
    </source>
</evidence>
<dbReference type="SUPFAM" id="SSF101690">
    <property type="entry name" value="PAZ domain"/>
    <property type="match status" value="1"/>
</dbReference>
<evidence type="ECO:0000259" key="9">
    <source>
        <dbReference type="PROSITE" id="PS50822"/>
    </source>
</evidence>
<dbReference type="SUPFAM" id="SSF53098">
    <property type="entry name" value="Ribonuclease H-like"/>
    <property type="match status" value="1"/>
</dbReference>
<reference evidence="10 11" key="1">
    <citation type="journal article" date="2016" name="Genome Biol. Evol.">
        <title>Gene Family Evolution Reflects Adaptation to Soil Environmental Stressors in the Genome of the Collembolan Orchesella cincta.</title>
        <authorList>
            <person name="Faddeeva-Vakhrusheva A."/>
            <person name="Derks M.F."/>
            <person name="Anvar S.Y."/>
            <person name="Agamennone V."/>
            <person name="Suring W."/>
            <person name="Smit S."/>
            <person name="van Straalen N.M."/>
            <person name="Roelofs D."/>
        </authorList>
    </citation>
    <scope>NUCLEOTIDE SEQUENCE [LARGE SCALE GENOMIC DNA]</scope>
    <source>
        <tissue evidence="10">Mixed pool</tissue>
    </source>
</reference>
<dbReference type="OMA" id="DICWIPG"/>
<dbReference type="FunFam" id="2.170.260.10:FF:000003">
    <property type="entry name" value="Piwi-like RNA-mediated gene silencing 2"/>
    <property type="match status" value="1"/>
</dbReference>
<dbReference type="Pfam" id="PF02171">
    <property type="entry name" value="Piwi"/>
    <property type="match status" value="1"/>
</dbReference>
<dbReference type="Pfam" id="PF23278">
    <property type="entry name" value="Piwi_N"/>
    <property type="match status" value="1"/>
</dbReference>
<dbReference type="AlphaFoldDB" id="A0A1D2NEQ1"/>